<dbReference type="AlphaFoldDB" id="X1D4X1"/>
<comment type="caution">
    <text evidence="1">The sequence shown here is derived from an EMBL/GenBank/DDBJ whole genome shotgun (WGS) entry which is preliminary data.</text>
</comment>
<gene>
    <name evidence="1" type="ORF">S01H4_44437</name>
</gene>
<organism evidence="1">
    <name type="scientific">marine sediment metagenome</name>
    <dbReference type="NCBI Taxonomy" id="412755"/>
    <lineage>
        <taxon>unclassified sequences</taxon>
        <taxon>metagenomes</taxon>
        <taxon>ecological metagenomes</taxon>
    </lineage>
</organism>
<sequence>MVRTIGKPVRKYRIIIQERKTECDKVEKSRSFMIYDYEKKSNIDKIKEQLEKIGK</sequence>
<name>X1D4X1_9ZZZZ</name>
<dbReference type="EMBL" id="BART01024640">
    <property type="protein sequence ID" value="GAG91481.1"/>
    <property type="molecule type" value="Genomic_DNA"/>
</dbReference>
<accession>X1D4X1</accession>
<protein>
    <submittedName>
        <fullName evidence="1">Uncharacterized protein</fullName>
    </submittedName>
</protein>
<proteinExistence type="predicted"/>
<evidence type="ECO:0000313" key="1">
    <source>
        <dbReference type="EMBL" id="GAG91481.1"/>
    </source>
</evidence>
<reference evidence="1" key="1">
    <citation type="journal article" date="2014" name="Front. Microbiol.">
        <title>High frequency of phylogenetically diverse reductive dehalogenase-homologous genes in deep subseafloor sedimentary metagenomes.</title>
        <authorList>
            <person name="Kawai M."/>
            <person name="Futagami T."/>
            <person name="Toyoda A."/>
            <person name="Takaki Y."/>
            <person name="Nishi S."/>
            <person name="Hori S."/>
            <person name="Arai W."/>
            <person name="Tsubouchi T."/>
            <person name="Morono Y."/>
            <person name="Uchiyama I."/>
            <person name="Ito T."/>
            <person name="Fujiyama A."/>
            <person name="Inagaki F."/>
            <person name="Takami H."/>
        </authorList>
    </citation>
    <scope>NUCLEOTIDE SEQUENCE</scope>
    <source>
        <strain evidence="1">Expedition CK06-06</strain>
    </source>
</reference>